<dbReference type="Proteomes" id="UP000198670">
    <property type="component" value="Unassembled WGS sequence"/>
</dbReference>
<dbReference type="InterPro" id="IPR012373">
    <property type="entry name" value="Ferrdict_sens_TM"/>
</dbReference>
<dbReference type="Pfam" id="PF16344">
    <property type="entry name" value="FecR_C"/>
    <property type="match status" value="1"/>
</dbReference>
<dbReference type="Gene3D" id="3.55.50.30">
    <property type="match status" value="1"/>
</dbReference>
<keyword evidence="1" id="KW-0812">Transmembrane</keyword>
<dbReference type="EMBL" id="FOQO01000013">
    <property type="protein sequence ID" value="SFJ74877.1"/>
    <property type="molecule type" value="Genomic_DNA"/>
</dbReference>
<feature type="transmembrane region" description="Helical" evidence="1">
    <location>
        <begin position="76"/>
        <end position="95"/>
    </location>
</feature>
<dbReference type="Pfam" id="PF04773">
    <property type="entry name" value="FecR"/>
    <property type="match status" value="1"/>
</dbReference>
<keyword evidence="1" id="KW-0472">Membrane</keyword>
<dbReference type="PIRSF" id="PIRSF018266">
    <property type="entry name" value="FecR"/>
    <property type="match status" value="1"/>
</dbReference>
<feature type="domain" description="FecR protein" evidence="2">
    <location>
        <begin position="168"/>
        <end position="262"/>
    </location>
</feature>
<sequence length="379" mass="42038">MANLKDIHRLIQRYNDGTATPQERQQVEQWYDTIQGPDHGDFAHQPDAKAYVRRTLWADIRRQRPVGGGMPRLMRWLPYAAAVFIAALAGTWFFIGEQHAHQDTAIESAYAIHPGGNRATLMLGDGRTINLSEAQSGIVVADGITYSDGTAVVGRSASKGTGAELLQLTTPRGGIYQITLPDGSQVWLNSGTTLTYPARFDGGERIVELEGEAYFEVKSLKHMPFKVRSKGQEVSVLGTQFNISAYPGDTDTKTTLIDGSVKVAVQHTGQQSAVLLRPGQQSVFQQSQLTVVEVNTAPFVAWKSGFFHFRQTEIREVMNQLSRWYNIDVVYETNLPGETFSGKMERNVSLGNVLDFLSGSGIRYRLEGRHLIIEGLTYQ</sequence>
<evidence type="ECO:0000313" key="4">
    <source>
        <dbReference type="EMBL" id="SFJ74877.1"/>
    </source>
</evidence>
<dbReference type="Gene3D" id="2.60.120.1440">
    <property type="match status" value="1"/>
</dbReference>
<dbReference type="PANTHER" id="PTHR30273">
    <property type="entry name" value="PERIPLASMIC SIGNAL SENSOR AND SIGMA FACTOR ACTIVATOR FECR-RELATED"/>
    <property type="match status" value="1"/>
</dbReference>
<dbReference type="STRING" id="1477437.SAMN05444682_113104"/>
<organism evidence="4 5">
    <name type="scientific">Parapedobacter indicus</name>
    <dbReference type="NCBI Taxonomy" id="1477437"/>
    <lineage>
        <taxon>Bacteria</taxon>
        <taxon>Pseudomonadati</taxon>
        <taxon>Bacteroidota</taxon>
        <taxon>Sphingobacteriia</taxon>
        <taxon>Sphingobacteriales</taxon>
        <taxon>Sphingobacteriaceae</taxon>
        <taxon>Parapedobacter</taxon>
    </lineage>
</organism>
<dbReference type="AlphaFoldDB" id="A0A1I3TZC0"/>
<dbReference type="InterPro" id="IPR032508">
    <property type="entry name" value="FecR_C"/>
</dbReference>
<evidence type="ECO:0000259" key="2">
    <source>
        <dbReference type="Pfam" id="PF04773"/>
    </source>
</evidence>
<dbReference type="OrthoDB" id="649666at2"/>
<dbReference type="RefSeq" id="WP_090631272.1">
    <property type="nucleotide sequence ID" value="NZ_FOQO01000013.1"/>
</dbReference>
<dbReference type="PANTHER" id="PTHR30273:SF2">
    <property type="entry name" value="PROTEIN FECR"/>
    <property type="match status" value="1"/>
</dbReference>
<gene>
    <name evidence="4" type="ORF">SAMN05444682_113104</name>
</gene>
<keyword evidence="5" id="KW-1185">Reference proteome</keyword>
<dbReference type="InterPro" id="IPR006860">
    <property type="entry name" value="FecR"/>
</dbReference>
<protein>
    <submittedName>
        <fullName evidence="4">FecR family protein</fullName>
    </submittedName>
</protein>
<dbReference type="GO" id="GO:0016989">
    <property type="term" value="F:sigma factor antagonist activity"/>
    <property type="evidence" value="ECO:0007669"/>
    <property type="project" value="TreeGrafter"/>
</dbReference>
<keyword evidence="1" id="KW-1133">Transmembrane helix</keyword>
<evidence type="ECO:0000256" key="1">
    <source>
        <dbReference type="SAM" id="Phobius"/>
    </source>
</evidence>
<evidence type="ECO:0000259" key="3">
    <source>
        <dbReference type="Pfam" id="PF16344"/>
    </source>
</evidence>
<reference evidence="4 5" key="1">
    <citation type="submission" date="2016-10" db="EMBL/GenBank/DDBJ databases">
        <authorList>
            <person name="de Groot N.N."/>
        </authorList>
    </citation>
    <scope>NUCLEOTIDE SEQUENCE [LARGE SCALE GENOMIC DNA]</scope>
    <source>
        <strain evidence="4 5">RK1</strain>
    </source>
</reference>
<evidence type="ECO:0000313" key="5">
    <source>
        <dbReference type="Proteomes" id="UP000198670"/>
    </source>
</evidence>
<name>A0A1I3TZC0_9SPHI</name>
<feature type="domain" description="Protein FecR C-terminal" evidence="3">
    <location>
        <begin position="307"/>
        <end position="373"/>
    </location>
</feature>
<proteinExistence type="predicted"/>
<accession>A0A1I3TZC0</accession>